<keyword evidence="1 6" id="KW-0285">Flavoprotein</keyword>
<evidence type="ECO:0000256" key="6">
    <source>
        <dbReference type="PIRSR" id="PIRSR000337-1"/>
    </source>
</evidence>
<evidence type="ECO:0000259" key="7">
    <source>
        <dbReference type="Pfam" id="PF00296"/>
    </source>
</evidence>
<dbReference type="InterPro" id="IPR016215">
    <property type="entry name" value="NTA_MOA"/>
</dbReference>
<dbReference type="InterPro" id="IPR051260">
    <property type="entry name" value="Diverse_substr_monoxygenases"/>
</dbReference>
<evidence type="ECO:0000313" key="8">
    <source>
        <dbReference type="EMBL" id="THF65279.1"/>
    </source>
</evidence>
<dbReference type="NCBIfam" id="TIGR03860">
    <property type="entry name" value="FMN_nitrolo"/>
    <property type="match status" value="1"/>
</dbReference>
<keyword evidence="9" id="KW-1185">Reference proteome</keyword>
<dbReference type="GO" id="GO:0016705">
    <property type="term" value="F:oxidoreductase activity, acting on paired donors, with incorporation or reduction of molecular oxygen"/>
    <property type="evidence" value="ECO:0007669"/>
    <property type="project" value="InterPro"/>
</dbReference>
<keyword evidence="4" id="KW-0503">Monooxygenase</keyword>
<organism evidence="8 9">
    <name type="scientific">Pseudothauera rhizosphaerae</name>
    <dbReference type="NCBI Taxonomy" id="2565932"/>
    <lineage>
        <taxon>Bacteria</taxon>
        <taxon>Pseudomonadati</taxon>
        <taxon>Pseudomonadota</taxon>
        <taxon>Betaproteobacteria</taxon>
        <taxon>Rhodocyclales</taxon>
        <taxon>Zoogloeaceae</taxon>
        <taxon>Pseudothauera</taxon>
    </lineage>
</organism>
<accession>A0A4S4AZU5</accession>
<dbReference type="PANTHER" id="PTHR30011:SF16">
    <property type="entry name" value="C2H2 FINGER DOMAIN TRANSCRIPTION FACTOR (EUROFUNG)-RELATED"/>
    <property type="match status" value="1"/>
</dbReference>
<keyword evidence="3" id="KW-0560">Oxidoreductase</keyword>
<dbReference type="InterPro" id="IPR011251">
    <property type="entry name" value="Luciferase-like_dom"/>
</dbReference>
<dbReference type="SUPFAM" id="SSF51679">
    <property type="entry name" value="Bacterial luciferase-like"/>
    <property type="match status" value="1"/>
</dbReference>
<proteinExistence type="inferred from homology"/>
<dbReference type="RefSeq" id="WP_136383172.1">
    <property type="nucleotide sequence ID" value="NZ_SSOD01000001.1"/>
</dbReference>
<comment type="similarity">
    <text evidence="5">Belongs to the NtaA/SnaA/DszA monooxygenase family.</text>
</comment>
<dbReference type="InterPro" id="IPR036661">
    <property type="entry name" value="Luciferase-like_sf"/>
</dbReference>
<protein>
    <submittedName>
        <fullName evidence="8">LLM class flavin-dependent oxidoreductase</fullName>
    </submittedName>
</protein>
<evidence type="ECO:0000313" key="9">
    <source>
        <dbReference type="Proteomes" id="UP000307956"/>
    </source>
</evidence>
<dbReference type="PIRSF" id="PIRSF000337">
    <property type="entry name" value="NTA_MOA"/>
    <property type="match status" value="1"/>
</dbReference>
<evidence type="ECO:0000256" key="2">
    <source>
        <dbReference type="ARBA" id="ARBA00022643"/>
    </source>
</evidence>
<comment type="caution">
    <text evidence="8">The sequence shown here is derived from an EMBL/GenBank/DDBJ whole genome shotgun (WGS) entry which is preliminary data.</text>
</comment>
<feature type="binding site" evidence="6">
    <location>
        <position position="60"/>
    </location>
    <ligand>
        <name>FMN</name>
        <dbReference type="ChEBI" id="CHEBI:58210"/>
    </ligand>
</feature>
<dbReference type="AlphaFoldDB" id="A0A4S4AZU5"/>
<gene>
    <name evidence="8" type="ORF">E6O51_01370</name>
</gene>
<dbReference type="PANTHER" id="PTHR30011">
    <property type="entry name" value="ALKANESULFONATE MONOOXYGENASE-RELATED"/>
    <property type="match status" value="1"/>
</dbReference>
<feature type="domain" description="Luciferase-like" evidence="7">
    <location>
        <begin position="31"/>
        <end position="386"/>
    </location>
</feature>
<dbReference type="CDD" id="cd01095">
    <property type="entry name" value="Nitrilotriacetate_monoxgenase"/>
    <property type="match status" value="1"/>
</dbReference>
<dbReference type="OrthoDB" id="4505903at2"/>
<dbReference type="GO" id="GO:0004497">
    <property type="term" value="F:monooxygenase activity"/>
    <property type="evidence" value="ECO:0007669"/>
    <property type="project" value="UniProtKB-KW"/>
</dbReference>
<evidence type="ECO:0000256" key="1">
    <source>
        <dbReference type="ARBA" id="ARBA00022630"/>
    </source>
</evidence>
<evidence type="ECO:0000256" key="4">
    <source>
        <dbReference type="ARBA" id="ARBA00023033"/>
    </source>
</evidence>
<feature type="binding site" evidence="6">
    <location>
        <position position="222"/>
    </location>
    <ligand>
        <name>FMN</name>
        <dbReference type="ChEBI" id="CHEBI:58210"/>
    </ligand>
</feature>
<dbReference type="Pfam" id="PF00296">
    <property type="entry name" value="Bac_luciferase"/>
    <property type="match status" value="1"/>
</dbReference>
<name>A0A4S4AZU5_9RHOO</name>
<reference evidence="8 9" key="1">
    <citation type="submission" date="2019-04" db="EMBL/GenBank/DDBJ databases">
        <title>Azoarcus rhizosphaerae sp. nov. isolated from rhizosphere of Ficus religiosa.</title>
        <authorList>
            <person name="Lin S.-Y."/>
            <person name="Hameed A."/>
            <person name="Hsu Y.-H."/>
            <person name="Young C.-C."/>
        </authorList>
    </citation>
    <scope>NUCLEOTIDE SEQUENCE [LARGE SCALE GENOMIC DNA]</scope>
    <source>
        <strain evidence="8 9">CC-YHH848</strain>
    </source>
</reference>
<feature type="binding site" evidence="6">
    <location>
        <position position="221"/>
    </location>
    <ligand>
        <name>FMN</name>
        <dbReference type="ChEBI" id="CHEBI:58210"/>
    </ligand>
</feature>
<feature type="binding site" evidence="6">
    <location>
        <position position="99"/>
    </location>
    <ligand>
        <name>FMN</name>
        <dbReference type="ChEBI" id="CHEBI:58210"/>
    </ligand>
</feature>
<keyword evidence="2 6" id="KW-0288">FMN</keyword>
<evidence type="ECO:0000256" key="3">
    <source>
        <dbReference type="ARBA" id="ARBA00023002"/>
    </source>
</evidence>
<sequence length="443" mass="49351">MSQPATGQIKLNAYMSGSGVQGDSWRHPEVDVDAYRNFERYRDIAAALERGRFHSIFFYDNVYADIDALPFHTISPRWDPLVLLSALAVTTRHLGLIGTTSTTYSEPYNVARRFASLDHLSGGRAGWNVVTSTAGGENFNLDAHPDHAERYRRAHEFFDVVTGLWDTWADDAVVADKATGQWVDRAKVRTLDHAGEFFRVRGPLNAARPPQGWPVIAQAGSSESGKDLAARVGEVLFTAETELEHAQAFRADVRARADRIGRNPNHINILPGVSPIVGRTQAEAEDKYGELLRYRDRNATLQALAAYASLGVDLAGLPLDALVPLPDKVAETNSHKSRQALILDYIRKHRPTVAQLYSRFTIGGHRILVGTPESIADDFEHWFTNGASDGFTIMFPSAPGGVNDFVDLVVPELQRRRLFRTEYTGRTFRENLGLPHRPNRHFV</sequence>
<feature type="binding site" evidence="6">
    <location>
        <position position="147"/>
    </location>
    <ligand>
        <name>FMN</name>
        <dbReference type="ChEBI" id="CHEBI:58210"/>
    </ligand>
</feature>
<feature type="binding site" evidence="6">
    <location>
        <position position="151"/>
    </location>
    <ligand>
        <name>FMN</name>
        <dbReference type="ChEBI" id="CHEBI:58210"/>
    </ligand>
</feature>
<evidence type="ECO:0000256" key="5">
    <source>
        <dbReference type="ARBA" id="ARBA00033748"/>
    </source>
</evidence>
<dbReference type="Gene3D" id="3.20.20.30">
    <property type="entry name" value="Luciferase-like domain"/>
    <property type="match status" value="1"/>
</dbReference>
<dbReference type="Proteomes" id="UP000307956">
    <property type="component" value="Unassembled WGS sequence"/>
</dbReference>
<dbReference type="EMBL" id="SSOD01000001">
    <property type="protein sequence ID" value="THF65279.1"/>
    <property type="molecule type" value="Genomic_DNA"/>
</dbReference>